<evidence type="ECO:0000256" key="6">
    <source>
        <dbReference type="SAM" id="MobiDB-lite"/>
    </source>
</evidence>
<accession>G3AH58</accession>
<dbReference type="SUPFAM" id="SSF48371">
    <property type="entry name" value="ARM repeat"/>
    <property type="match status" value="1"/>
</dbReference>
<dbReference type="InterPro" id="IPR026739">
    <property type="entry name" value="AP_beta"/>
</dbReference>
<dbReference type="RefSeq" id="XP_007372900.1">
    <property type="nucleotide sequence ID" value="XM_007372838.1"/>
</dbReference>
<dbReference type="STRING" id="619300.G3AH58"/>
<dbReference type="FunCoup" id="G3AH58">
    <property type="interactions" value="459"/>
</dbReference>
<comment type="similarity">
    <text evidence="2">Belongs to the adaptor complexes large subunit family.</text>
</comment>
<keyword evidence="4" id="KW-0653">Protein transport</keyword>
<dbReference type="InterPro" id="IPR002553">
    <property type="entry name" value="Clathrin/coatomer_adapt-like_N"/>
</dbReference>
<dbReference type="InterPro" id="IPR016024">
    <property type="entry name" value="ARM-type_fold"/>
</dbReference>
<feature type="compositionally biased region" description="Acidic residues" evidence="6">
    <location>
        <begin position="785"/>
        <end position="797"/>
    </location>
</feature>
<dbReference type="OMA" id="HFLVRST"/>
<gene>
    <name evidence="8" type="ORF">SPAPADRAFT_48476</name>
</gene>
<evidence type="ECO:0000256" key="5">
    <source>
        <dbReference type="ARBA" id="ARBA00023136"/>
    </source>
</evidence>
<evidence type="ECO:0000313" key="8">
    <source>
        <dbReference type="EMBL" id="EGW35488.1"/>
    </source>
</evidence>
<comment type="subcellular location">
    <subcellularLocation>
        <location evidence="1">Endomembrane system</location>
    </subcellularLocation>
</comment>
<dbReference type="Proteomes" id="UP000000709">
    <property type="component" value="Unassembled WGS sequence"/>
</dbReference>
<name>G3AH58_SPAPN</name>
<feature type="compositionally biased region" description="Acidic residues" evidence="6">
    <location>
        <begin position="741"/>
        <end position="772"/>
    </location>
</feature>
<dbReference type="AlphaFoldDB" id="G3AH58"/>
<keyword evidence="5" id="KW-0472">Membrane</keyword>
<dbReference type="GeneID" id="18871229"/>
<dbReference type="eggNOG" id="KOG1060">
    <property type="taxonomic scope" value="Eukaryota"/>
</dbReference>
<protein>
    <recommendedName>
        <fullName evidence="7">Clathrin/coatomer adaptor adaptin-like N-terminal domain-containing protein</fullName>
    </recommendedName>
</protein>
<dbReference type="GO" id="GO:0030123">
    <property type="term" value="C:AP-3 adaptor complex"/>
    <property type="evidence" value="ECO:0007669"/>
    <property type="project" value="EnsemblFungi"/>
</dbReference>
<reference evidence="8 9" key="1">
    <citation type="journal article" date="2011" name="Proc. Natl. Acad. Sci. U.S.A.">
        <title>Comparative genomics of xylose-fermenting fungi for enhanced biofuel production.</title>
        <authorList>
            <person name="Wohlbach D.J."/>
            <person name="Kuo A."/>
            <person name="Sato T.K."/>
            <person name="Potts K.M."/>
            <person name="Salamov A.A."/>
            <person name="LaButti K.M."/>
            <person name="Sun H."/>
            <person name="Clum A."/>
            <person name="Pangilinan J.L."/>
            <person name="Lindquist E.A."/>
            <person name="Lucas S."/>
            <person name="Lapidus A."/>
            <person name="Jin M."/>
            <person name="Gunawan C."/>
            <person name="Balan V."/>
            <person name="Dale B.E."/>
            <person name="Jeffries T.W."/>
            <person name="Zinkel R."/>
            <person name="Barry K.W."/>
            <person name="Grigoriev I.V."/>
            <person name="Gasch A.P."/>
        </authorList>
    </citation>
    <scope>NUCLEOTIDE SEQUENCE [LARGE SCALE GENOMIC DNA]</scope>
    <source>
        <strain evidence="9">NRRL Y-27907 / 11-Y1</strain>
    </source>
</reference>
<evidence type="ECO:0000256" key="3">
    <source>
        <dbReference type="ARBA" id="ARBA00022448"/>
    </source>
</evidence>
<dbReference type="InParanoid" id="G3AH58"/>
<dbReference type="PANTHER" id="PTHR11134">
    <property type="entry name" value="ADAPTOR COMPLEX SUBUNIT BETA FAMILY MEMBER"/>
    <property type="match status" value="1"/>
</dbReference>
<feature type="region of interest" description="Disordered" evidence="6">
    <location>
        <begin position="685"/>
        <end position="707"/>
    </location>
</feature>
<feature type="domain" description="Clathrin/coatomer adaptor adaptin-like N-terminal" evidence="7">
    <location>
        <begin position="38"/>
        <end position="615"/>
    </location>
</feature>
<dbReference type="Pfam" id="PF01602">
    <property type="entry name" value="Adaptin_N"/>
    <property type="match status" value="1"/>
</dbReference>
<proteinExistence type="inferred from homology"/>
<dbReference type="Gene3D" id="1.25.10.10">
    <property type="entry name" value="Leucine-rich Repeat Variant"/>
    <property type="match status" value="1"/>
</dbReference>
<dbReference type="OrthoDB" id="10254310at2759"/>
<evidence type="ECO:0000313" key="9">
    <source>
        <dbReference type="Proteomes" id="UP000000709"/>
    </source>
</evidence>
<keyword evidence="9" id="KW-1185">Reference proteome</keyword>
<dbReference type="EMBL" id="GL996499">
    <property type="protein sequence ID" value="EGW35488.1"/>
    <property type="molecule type" value="Genomic_DNA"/>
</dbReference>
<dbReference type="InterPro" id="IPR011989">
    <property type="entry name" value="ARM-like"/>
</dbReference>
<evidence type="ECO:0000256" key="4">
    <source>
        <dbReference type="ARBA" id="ARBA00022927"/>
    </source>
</evidence>
<feature type="region of interest" description="Disordered" evidence="6">
    <location>
        <begin position="737"/>
        <end position="806"/>
    </location>
</feature>
<dbReference type="GO" id="GO:0006623">
    <property type="term" value="P:protein targeting to vacuole"/>
    <property type="evidence" value="ECO:0007669"/>
    <property type="project" value="EnsemblFungi"/>
</dbReference>
<dbReference type="GO" id="GO:0006896">
    <property type="term" value="P:Golgi to vacuole transport"/>
    <property type="evidence" value="ECO:0007669"/>
    <property type="project" value="EnsemblFungi"/>
</dbReference>
<evidence type="ECO:0000256" key="1">
    <source>
        <dbReference type="ARBA" id="ARBA00004308"/>
    </source>
</evidence>
<keyword evidence="3" id="KW-0813">Transport</keyword>
<dbReference type="GO" id="GO:0012505">
    <property type="term" value="C:endomembrane system"/>
    <property type="evidence" value="ECO:0007669"/>
    <property type="project" value="UniProtKB-SubCell"/>
</dbReference>
<evidence type="ECO:0000256" key="2">
    <source>
        <dbReference type="ARBA" id="ARBA00006613"/>
    </source>
</evidence>
<sequence length="806" mass="90630">MADSFSKISSMIESAKELTIEAAVSASARLTDTPSALRPQEISKLLNSRIDREILNGMKCVISLISRGEDGLPYFADVVKNVTNSNVKVRQLVLIYLTKYAEAEPDTALLAVNSIQRSLNDKNPVSRANSIRSLSGIRISSIIPILMVCIKRTSKDHSPLVRSATAISIGKAYSISRDSKKQLVEHLTDLLADSDAVVVSSAIKTYYKIRADLGSETKIWAPIHGNFRRFCNLLSQFDEWSQSLVIDLLTEYSRKFLPRPKLYSKDGQILDFPDDISQIPFQDYDVSFDEDLQLFLDSMKSLTFSSSENVILSLAKSVYLLAPPITFKDFHLDKILVRIGTAYDDSQVSLSALQTIALISEKDKMLSPFYKKFYVMPSDSTKVANSKLNILSTIAIEDNFKYILEELKYYALHYPNNEVKKEAIRAIGKCSQISPAWSTTILKWCLARIKDANGETLNELLKVVRYLIQQKSESRNSEDKEAVLKTSYRMSLILQDPSVDLEDDAKASIIWTIGEYSDLQSGSFASDILRILLKSFVNESEPVRYQILVLACKIFSYELIKLKNESGDNNQDYVNEKLSNSVEYKMFQHALQLAKYDSSYDTRDRARMFNVLLNTGTNQAQLACLFLQVPKSVPFINASRNDDTDDVMSTKLHEYFTATEWTSDTALIPPASIREEVPVKNVQNPAFFSSSNDNRRKSPSPVPVNAISSDQFVHGKTQTTSAPKTPYQLQSLDEFFGSEESSSEEIMEESEDSDDSEEEVSDEELESEEEEEVEKKSKVVKTVENSDDEESSDESSSDADSTKGFI</sequence>
<evidence type="ECO:0000259" key="7">
    <source>
        <dbReference type="Pfam" id="PF01602"/>
    </source>
</evidence>
<dbReference type="KEGG" id="spaa:SPAPADRAFT_48476"/>
<organism evidence="9">
    <name type="scientific">Spathaspora passalidarum (strain NRRL Y-27907 / 11-Y1)</name>
    <dbReference type="NCBI Taxonomy" id="619300"/>
    <lineage>
        <taxon>Eukaryota</taxon>
        <taxon>Fungi</taxon>
        <taxon>Dikarya</taxon>
        <taxon>Ascomycota</taxon>
        <taxon>Saccharomycotina</taxon>
        <taxon>Pichiomycetes</taxon>
        <taxon>Debaryomycetaceae</taxon>
        <taxon>Spathaspora</taxon>
    </lineage>
</organism>
<dbReference type="HOGENOM" id="CLU_006320_3_2_1"/>